<evidence type="ECO:0008006" key="4">
    <source>
        <dbReference type="Google" id="ProtNLM"/>
    </source>
</evidence>
<gene>
    <name evidence="2" type="ORF">KK097_16750</name>
</gene>
<accession>A0ABS5VIZ8</accession>
<keyword evidence="1" id="KW-0472">Membrane</keyword>
<reference evidence="2 3" key="1">
    <citation type="submission" date="2021-05" db="EMBL/GenBank/DDBJ databases">
        <title>Whole genome sequence of Curtobacterium flaccumfaciens pv. flaccumfaciens strain CFBP 8819.</title>
        <authorList>
            <person name="Osdaghi E."/>
            <person name="Taghouti G."/>
            <person name="Portier P."/>
            <person name="Fazliarab A."/>
            <person name="Taghavi S.M."/>
            <person name="Briand M."/>
            <person name="Le-Saux M."/>
            <person name="Jacques M.-A."/>
        </authorList>
    </citation>
    <scope>NUCLEOTIDE SEQUENCE [LARGE SCALE GENOMIC DNA]</scope>
    <source>
        <strain evidence="2 3">CFBP 8819</strain>
    </source>
</reference>
<dbReference type="RefSeq" id="WP_214545503.1">
    <property type="nucleotide sequence ID" value="NZ_JAHEWS010000037.1"/>
</dbReference>
<proteinExistence type="predicted"/>
<dbReference type="EMBL" id="JAHEWS010000037">
    <property type="protein sequence ID" value="MBT1589465.1"/>
    <property type="molecule type" value="Genomic_DNA"/>
</dbReference>
<feature type="transmembrane region" description="Helical" evidence="1">
    <location>
        <begin position="41"/>
        <end position="71"/>
    </location>
</feature>
<sequence length="114" mass="11582">MTLTIGYPAWIGVLTRRSSTMSNPGNAPATNSGNGIAVGSLVLGIVGVVFAFLFSIVGLIAGIIGLVLGFIARRRAVGSRGMVLAGIVLSVIAIVVAIIFMIIGAVVATQMLNN</sequence>
<evidence type="ECO:0000313" key="3">
    <source>
        <dbReference type="Proteomes" id="UP001519641"/>
    </source>
</evidence>
<evidence type="ECO:0000313" key="2">
    <source>
        <dbReference type="EMBL" id="MBT1589465.1"/>
    </source>
</evidence>
<keyword evidence="1" id="KW-0812">Transmembrane</keyword>
<name>A0ABS5VIZ8_9MICO</name>
<protein>
    <recommendedName>
        <fullName evidence="4">DUF4190 domain-containing protein</fullName>
    </recommendedName>
</protein>
<dbReference type="Proteomes" id="UP001519641">
    <property type="component" value="Unassembled WGS sequence"/>
</dbReference>
<keyword evidence="1" id="KW-1133">Transmembrane helix</keyword>
<feature type="transmembrane region" description="Helical" evidence="1">
    <location>
        <begin position="83"/>
        <end position="108"/>
    </location>
</feature>
<evidence type="ECO:0000256" key="1">
    <source>
        <dbReference type="SAM" id="Phobius"/>
    </source>
</evidence>
<organism evidence="2 3">
    <name type="scientific">Curtobacterium aurantiacum</name>
    <dbReference type="NCBI Taxonomy" id="3236919"/>
    <lineage>
        <taxon>Bacteria</taxon>
        <taxon>Bacillati</taxon>
        <taxon>Actinomycetota</taxon>
        <taxon>Actinomycetes</taxon>
        <taxon>Micrococcales</taxon>
        <taxon>Microbacteriaceae</taxon>
        <taxon>Curtobacterium</taxon>
    </lineage>
</organism>
<comment type="caution">
    <text evidence="2">The sequence shown here is derived from an EMBL/GenBank/DDBJ whole genome shotgun (WGS) entry which is preliminary data.</text>
</comment>
<keyword evidence="3" id="KW-1185">Reference proteome</keyword>